<dbReference type="Gene3D" id="1.10.510.10">
    <property type="entry name" value="Transferase(Phosphotransferase) domain 1"/>
    <property type="match status" value="1"/>
</dbReference>
<keyword evidence="4" id="KW-0418">Kinase</keyword>
<evidence type="ECO:0000256" key="1">
    <source>
        <dbReference type="ARBA" id="ARBA00022741"/>
    </source>
</evidence>
<dbReference type="PROSITE" id="PS50011">
    <property type="entry name" value="PROTEIN_KINASE_DOM"/>
    <property type="match status" value="1"/>
</dbReference>
<protein>
    <recommendedName>
        <fullName evidence="6">Protein kinase domain-containing protein</fullName>
    </recommendedName>
</protein>
<gene>
    <name evidence="7" type="ORF">NSCI0253_LOCUS31022</name>
</gene>
<evidence type="ECO:0000256" key="3">
    <source>
        <dbReference type="PROSITE-ProRule" id="PRU10141"/>
    </source>
</evidence>
<evidence type="ECO:0000259" key="6">
    <source>
        <dbReference type="PROSITE" id="PS50011"/>
    </source>
</evidence>
<feature type="compositionally biased region" description="Basic and acidic residues" evidence="5">
    <location>
        <begin position="366"/>
        <end position="378"/>
    </location>
</feature>
<evidence type="ECO:0000256" key="5">
    <source>
        <dbReference type="SAM" id="MobiDB-lite"/>
    </source>
</evidence>
<dbReference type="InterPro" id="IPR000719">
    <property type="entry name" value="Prot_kinase_dom"/>
</dbReference>
<reference evidence="7" key="1">
    <citation type="submission" date="2021-01" db="EMBL/GenBank/DDBJ databases">
        <authorList>
            <person name="Corre E."/>
            <person name="Pelletier E."/>
            <person name="Niang G."/>
            <person name="Scheremetjew M."/>
            <person name="Finn R."/>
            <person name="Kale V."/>
            <person name="Holt S."/>
            <person name="Cochrane G."/>
            <person name="Meng A."/>
            <person name="Brown T."/>
            <person name="Cohen L."/>
        </authorList>
    </citation>
    <scope>NUCLEOTIDE SEQUENCE</scope>
</reference>
<dbReference type="InterPro" id="IPR011009">
    <property type="entry name" value="Kinase-like_dom_sf"/>
</dbReference>
<dbReference type="GO" id="GO:0004674">
    <property type="term" value="F:protein serine/threonine kinase activity"/>
    <property type="evidence" value="ECO:0007669"/>
    <property type="project" value="UniProtKB-KW"/>
</dbReference>
<feature type="domain" description="Protein kinase" evidence="6">
    <location>
        <begin position="32"/>
        <end position="304"/>
    </location>
</feature>
<dbReference type="PROSITE" id="PS00107">
    <property type="entry name" value="PROTEIN_KINASE_ATP"/>
    <property type="match status" value="1"/>
</dbReference>
<evidence type="ECO:0000313" key="7">
    <source>
        <dbReference type="EMBL" id="CAD8856670.1"/>
    </source>
</evidence>
<dbReference type="InterPro" id="IPR008271">
    <property type="entry name" value="Ser/Thr_kinase_AS"/>
</dbReference>
<dbReference type="PROSITE" id="PS00108">
    <property type="entry name" value="PROTEIN_KINASE_ST"/>
    <property type="match status" value="1"/>
</dbReference>
<feature type="compositionally biased region" description="Low complexity" evidence="5">
    <location>
        <begin position="383"/>
        <end position="394"/>
    </location>
</feature>
<dbReference type="AlphaFoldDB" id="A0A7S1AJX1"/>
<feature type="compositionally biased region" description="Polar residues" evidence="5">
    <location>
        <begin position="1"/>
        <end position="14"/>
    </location>
</feature>
<feature type="binding site" evidence="3">
    <location>
        <position position="60"/>
    </location>
    <ligand>
        <name>ATP</name>
        <dbReference type="ChEBI" id="CHEBI:30616"/>
    </ligand>
</feature>
<dbReference type="SMART" id="SM00220">
    <property type="entry name" value="S_TKc"/>
    <property type="match status" value="1"/>
</dbReference>
<keyword evidence="4" id="KW-0808">Transferase</keyword>
<feature type="compositionally biased region" description="Low complexity" evidence="5">
    <location>
        <begin position="404"/>
        <end position="413"/>
    </location>
</feature>
<dbReference type="EMBL" id="HBFQ01043773">
    <property type="protein sequence ID" value="CAD8856670.1"/>
    <property type="molecule type" value="Transcribed_RNA"/>
</dbReference>
<name>A0A7S1AJX1_NOCSC</name>
<dbReference type="GO" id="GO:0005524">
    <property type="term" value="F:ATP binding"/>
    <property type="evidence" value="ECO:0007669"/>
    <property type="project" value="UniProtKB-UniRule"/>
</dbReference>
<dbReference type="Pfam" id="PF00069">
    <property type="entry name" value="Pkinase"/>
    <property type="match status" value="1"/>
</dbReference>
<feature type="region of interest" description="Disordered" evidence="5">
    <location>
        <begin position="355"/>
        <end position="424"/>
    </location>
</feature>
<proteinExistence type="inferred from homology"/>
<accession>A0A7S1AJX1</accession>
<keyword evidence="1 3" id="KW-0547">Nucleotide-binding</keyword>
<evidence type="ECO:0000256" key="4">
    <source>
        <dbReference type="RuleBase" id="RU000304"/>
    </source>
</evidence>
<feature type="region of interest" description="Disordered" evidence="5">
    <location>
        <begin position="1"/>
        <end position="22"/>
    </location>
</feature>
<dbReference type="InterPro" id="IPR017441">
    <property type="entry name" value="Protein_kinase_ATP_BS"/>
</dbReference>
<keyword evidence="2 3" id="KW-0067">ATP-binding</keyword>
<dbReference type="SUPFAM" id="SSF56112">
    <property type="entry name" value="Protein kinase-like (PK-like)"/>
    <property type="match status" value="1"/>
</dbReference>
<keyword evidence="4" id="KW-0723">Serine/threonine-protein kinase</keyword>
<evidence type="ECO:0000256" key="2">
    <source>
        <dbReference type="ARBA" id="ARBA00022840"/>
    </source>
</evidence>
<organism evidence="7">
    <name type="scientific">Noctiluca scintillans</name>
    <name type="common">Sea sparkle</name>
    <name type="synonym">Red tide dinoflagellate</name>
    <dbReference type="NCBI Taxonomy" id="2966"/>
    <lineage>
        <taxon>Eukaryota</taxon>
        <taxon>Sar</taxon>
        <taxon>Alveolata</taxon>
        <taxon>Dinophyceae</taxon>
        <taxon>Noctilucales</taxon>
        <taxon>Noctilucaceae</taxon>
        <taxon>Noctiluca</taxon>
    </lineage>
</organism>
<dbReference type="PANTHER" id="PTHR24347">
    <property type="entry name" value="SERINE/THREONINE-PROTEIN KINASE"/>
    <property type="match status" value="1"/>
</dbReference>
<sequence length="424" mass="47464">MGCTVSNNNPSAHISPSVAEPSERRNEFHVNYRLGAVLGKGTFAQVRLARDAESRQVAVKIISGWVPGETRPGNRPPNKKVCSDVDMEVKCWKLIGKHNHCVELYEDHEDSMFFYLVMERCDASLLEVLKTTSTLTERKLGLYVRDMLSGLKHLHHVGVVHRDVKPDNCLCQGDENRVKLADFGLSALSSTELKGVYGTPPFMSPEMLQKVPYDSKTDTWSLGVLAYVLFYGRFPYWSPEKTIKAMKEAIRTGTATPNYHVFKNVGENVKPSSRVRTFVQKCLRRTPDERVTAAEALTSLQPVIDADERDMPSLHHMLYGALKVGAFDALRQNTDGQIDAALDALQQKVWGGPMDLAMTRPKRTNLHRDRDRDNKDKQFPPFSVSASSETAASSRTPRLRCSESTPSMTMTMSDTDALSIRSVN</sequence>
<comment type="similarity">
    <text evidence="4">Belongs to the protein kinase superfamily.</text>
</comment>